<reference evidence="2" key="1">
    <citation type="submission" date="2018-09" db="EMBL/GenBank/DDBJ databases">
        <authorList>
            <person name="Livingstone P.G."/>
            <person name="Whitworth D.E."/>
        </authorList>
    </citation>
    <scope>NUCLEOTIDE SEQUENCE [LARGE SCALE GENOMIC DNA]</scope>
    <source>
        <strain evidence="2">AB047A</strain>
    </source>
</reference>
<organism evidence="1 2">
    <name type="scientific">Corallococcus interemptor</name>
    <dbReference type="NCBI Taxonomy" id="2316720"/>
    <lineage>
        <taxon>Bacteria</taxon>
        <taxon>Pseudomonadati</taxon>
        <taxon>Myxococcota</taxon>
        <taxon>Myxococcia</taxon>
        <taxon>Myxococcales</taxon>
        <taxon>Cystobacterineae</taxon>
        <taxon>Myxococcaceae</taxon>
        <taxon>Corallococcus</taxon>
    </lineage>
</organism>
<protein>
    <submittedName>
        <fullName evidence="1">Uncharacterized protein</fullName>
    </submittedName>
</protein>
<accession>A0A3A8Q7Z3</accession>
<sequence length="345" mass="37487">MTQYNDLFFRVNTGDTGERDFGNEPTNTIAYQSPDIIPQGLVPTLNPAEFFAGNYSSDVGQNLVESGDNYIYLRAKNLAAAAQSGSVSLYAVPASLLLYPYLWANNELQTSDKNVDNGNKNIIKADSGKIAVTDNPFVWRAPTPDHYCLISRVSTTAHPNPVPTTAVGNMDQLTEFILDNPGFGWRNVTIVDANKPDYTTKGINFDQGSSTAMVTFDIKCVNVPAGASVAFSAGTPGPSPLISLGKTMVPETLPDQDGNRNWHTGIDCLVPANYKTTIDYSYWSNNHAPLPGMSITVRVLPFVSSDHRLFGRLFTPEQLGMSPERSKALAGKRGIVLGSHTTVFR</sequence>
<name>A0A3A8Q7Z3_9BACT</name>
<evidence type="ECO:0000313" key="1">
    <source>
        <dbReference type="EMBL" id="RKH63140.1"/>
    </source>
</evidence>
<dbReference type="Proteomes" id="UP000282656">
    <property type="component" value="Unassembled WGS sequence"/>
</dbReference>
<comment type="caution">
    <text evidence="1">The sequence shown here is derived from an EMBL/GenBank/DDBJ whole genome shotgun (WGS) entry which is preliminary data.</text>
</comment>
<dbReference type="OrthoDB" id="9790784at2"/>
<dbReference type="AlphaFoldDB" id="A0A3A8Q7Z3"/>
<dbReference type="EMBL" id="RAWM01000101">
    <property type="protein sequence ID" value="RKH63140.1"/>
    <property type="molecule type" value="Genomic_DNA"/>
</dbReference>
<keyword evidence="2" id="KW-1185">Reference proteome</keyword>
<dbReference type="RefSeq" id="WP_120548350.1">
    <property type="nucleotide sequence ID" value="NZ_RAWM01000101.1"/>
</dbReference>
<gene>
    <name evidence="1" type="ORF">D7X96_28350</name>
</gene>
<proteinExistence type="predicted"/>
<evidence type="ECO:0000313" key="2">
    <source>
        <dbReference type="Proteomes" id="UP000282656"/>
    </source>
</evidence>